<protein>
    <recommendedName>
        <fullName evidence="5">Threonine synthase</fullName>
        <ecNumber evidence="5">4.2.3.1</ecNumber>
    </recommendedName>
</protein>
<sequence length="466" mass="53758">MKYISTRNNKKNYDFIDTFLNGLAHDGGLYIPKKIPRLSEATLKRLSSLNYNDLAYEIIKIYTGNTFSKNELKKIIKNSYKRFDSKNVVKFSRVKKFNLVELYHGPTLAFKDIAMQVIGNMYETILSKSRNRINLVTATSGDTGAAAIDAVKNKKNLRIFVLHPKGKISITQRKLMTTVNSKNVFNIAVKGSFDDCQTLVKSMFNDRHFRRSINMSGVNSINWARIVVQIVYYFYSHFRLSEKNKKSVFSVPTGNFGDIYAGYIAYKMGLPIAKLIIATNENDLLYKFLRNGIYKPSKVKFSISPSMDIQVASNFERLISSYYNNNSKKISELMEQLVNKGFYKIDKNILKNIKNIFYSKSINAGNTKKTIKLVYEYNNKILDPHSSVGLKALEDYYLNHSKKAENLFCLETAHPAKFGETIYKILRKYPKIPTAISKNLKKREFYKVLPNNLNKIKNYIRVNRLN</sequence>
<comment type="cofactor">
    <cofactor evidence="1 6">
        <name>pyridoxal 5'-phosphate</name>
        <dbReference type="ChEBI" id="CHEBI:597326"/>
    </cofactor>
</comment>
<dbReference type="Proteomes" id="UP000572953">
    <property type="component" value="Unassembled WGS sequence"/>
</dbReference>
<dbReference type="InterPro" id="IPR004450">
    <property type="entry name" value="Thr_synthase-like"/>
</dbReference>
<dbReference type="EMBL" id="RGGN01000054">
    <property type="protein sequence ID" value="NCU62874.1"/>
    <property type="molecule type" value="Genomic_DNA"/>
</dbReference>
<organism evidence="9 10">
    <name type="scientific">Candidatus Fonsibacter lacus</name>
    <dbReference type="NCBI Taxonomy" id="2576439"/>
    <lineage>
        <taxon>Bacteria</taxon>
        <taxon>Pseudomonadati</taxon>
        <taxon>Pseudomonadota</taxon>
        <taxon>Alphaproteobacteria</taxon>
        <taxon>Candidatus Pelagibacterales</taxon>
        <taxon>Candidatus Pelagibacterales incertae sedis</taxon>
        <taxon>Candidatus Fonsibacter</taxon>
    </lineage>
</organism>
<dbReference type="InterPro" id="IPR036052">
    <property type="entry name" value="TrpB-like_PALP_sf"/>
</dbReference>
<evidence type="ECO:0000256" key="5">
    <source>
        <dbReference type="NCBIfam" id="TIGR00260"/>
    </source>
</evidence>
<evidence type="ECO:0000256" key="1">
    <source>
        <dbReference type="ARBA" id="ARBA00001933"/>
    </source>
</evidence>
<feature type="modified residue" description="N6-(pyridoxal phosphate)lysine" evidence="6">
    <location>
        <position position="111"/>
    </location>
</feature>
<dbReference type="InterPro" id="IPR051166">
    <property type="entry name" value="Threonine_Synthase"/>
</dbReference>
<dbReference type="CDD" id="cd01560">
    <property type="entry name" value="Thr-synth_2"/>
    <property type="match status" value="1"/>
</dbReference>
<name>A0A845SA48_9PROT</name>
<evidence type="ECO:0000256" key="3">
    <source>
        <dbReference type="ARBA" id="ARBA00022898"/>
    </source>
</evidence>
<dbReference type="Gene3D" id="3.40.50.1100">
    <property type="match status" value="2"/>
</dbReference>
<dbReference type="Pfam" id="PF00291">
    <property type="entry name" value="PALP"/>
    <property type="match status" value="1"/>
</dbReference>
<feature type="domain" description="Threonine synthase N-terminal" evidence="8">
    <location>
        <begin position="2"/>
        <end position="80"/>
    </location>
</feature>
<dbReference type="GO" id="GO:0004795">
    <property type="term" value="F:threonine synthase activity"/>
    <property type="evidence" value="ECO:0007669"/>
    <property type="project" value="UniProtKB-UniRule"/>
</dbReference>
<evidence type="ECO:0000256" key="2">
    <source>
        <dbReference type="ARBA" id="ARBA00005517"/>
    </source>
</evidence>
<dbReference type="InterPro" id="IPR001926">
    <property type="entry name" value="TrpB-like_PALP"/>
</dbReference>
<dbReference type="EC" id="4.2.3.1" evidence="5"/>
<gene>
    <name evidence="9" type="ORF">EBV78_02115</name>
</gene>
<dbReference type="InterPro" id="IPR037158">
    <property type="entry name" value="Thr_synth_N_sf"/>
</dbReference>
<accession>A0A845SA48</accession>
<dbReference type="GO" id="GO:0009088">
    <property type="term" value="P:threonine biosynthetic process"/>
    <property type="evidence" value="ECO:0007669"/>
    <property type="project" value="UniProtKB-UniRule"/>
</dbReference>
<evidence type="ECO:0000313" key="9">
    <source>
        <dbReference type="EMBL" id="NCU62874.1"/>
    </source>
</evidence>
<dbReference type="Pfam" id="PF24857">
    <property type="entry name" value="THR4_C"/>
    <property type="match status" value="1"/>
</dbReference>
<feature type="domain" description="Tryptophan synthase beta chain-like PALP" evidence="7">
    <location>
        <begin position="103"/>
        <end position="324"/>
    </location>
</feature>
<dbReference type="NCBIfam" id="TIGR00260">
    <property type="entry name" value="thrC"/>
    <property type="match status" value="1"/>
</dbReference>
<comment type="similarity">
    <text evidence="2">Belongs to the threonine synthase family.</text>
</comment>
<reference evidence="9 10" key="1">
    <citation type="submission" date="2018-10" db="EMBL/GenBank/DDBJ databases">
        <title>Iterative Subtractive Binning of Freshwater Chronoseries Metagenomes Recovers Nearly Complete Genomes from over Four Hundred Novel Species.</title>
        <authorList>
            <person name="Rodriguez-R L.M."/>
            <person name="Tsementzi D."/>
            <person name="Luo C."/>
            <person name="Konstantinidis K.T."/>
        </authorList>
    </citation>
    <scope>NUCLEOTIDE SEQUENCE [LARGE SCALE GENOMIC DNA]</scope>
    <source>
        <strain evidence="9">WB7_2B_003</strain>
    </source>
</reference>
<dbReference type="SUPFAM" id="SSF53686">
    <property type="entry name" value="Tryptophan synthase beta subunit-like PLP-dependent enzymes"/>
    <property type="match status" value="1"/>
</dbReference>
<comment type="caution">
    <text evidence="9">The sequence shown here is derived from an EMBL/GenBank/DDBJ whole genome shotgun (WGS) entry which is preliminary data.</text>
</comment>
<proteinExistence type="inferred from homology"/>
<keyword evidence="4 9" id="KW-0456">Lyase</keyword>
<dbReference type="InterPro" id="IPR029144">
    <property type="entry name" value="Thr_synth_N"/>
</dbReference>
<evidence type="ECO:0000259" key="7">
    <source>
        <dbReference type="Pfam" id="PF00291"/>
    </source>
</evidence>
<dbReference type="PANTHER" id="PTHR42690:SF1">
    <property type="entry name" value="THREONINE SYNTHASE-LIKE 2"/>
    <property type="match status" value="1"/>
</dbReference>
<dbReference type="AlphaFoldDB" id="A0A845SA48"/>
<keyword evidence="3 6" id="KW-0663">Pyridoxal phosphate</keyword>
<evidence type="ECO:0000256" key="6">
    <source>
        <dbReference type="PIRSR" id="PIRSR604450-51"/>
    </source>
</evidence>
<evidence type="ECO:0000313" key="10">
    <source>
        <dbReference type="Proteomes" id="UP000572953"/>
    </source>
</evidence>
<dbReference type="PANTHER" id="PTHR42690">
    <property type="entry name" value="THREONINE SYNTHASE FAMILY MEMBER"/>
    <property type="match status" value="1"/>
</dbReference>
<evidence type="ECO:0000256" key="4">
    <source>
        <dbReference type="ARBA" id="ARBA00023239"/>
    </source>
</evidence>
<evidence type="ECO:0000259" key="8">
    <source>
        <dbReference type="Pfam" id="PF14821"/>
    </source>
</evidence>
<dbReference type="Pfam" id="PF14821">
    <property type="entry name" value="Thr_synth_N"/>
    <property type="match status" value="1"/>
</dbReference>
<dbReference type="Gene3D" id="3.90.1380.10">
    <property type="entry name" value="Threonine synthase, N-terminal domain"/>
    <property type="match status" value="1"/>
</dbReference>